<dbReference type="EMBL" id="BMCT01000001">
    <property type="protein sequence ID" value="GGF48682.1"/>
    <property type="molecule type" value="Genomic_DNA"/>
</dbReference>
<feature type="transmembrane region" description="Helical" evidence="2">
    <location>
        <begin position="12"/>
        <end position="36"/>
    </location>
</feature>
<evidence type="ECO:0000256" key="2">
    <source>
        <dbReference type="SAM" id="Phobius"/>
    </source>
</evidence>
<dbReference type="Proteomes" id="UP000606044">
    <property type="component" value="Unassembled WGS sequence"/>
</dbReference>
<feature type="compositionally biased region" description="Pro residues" evidence="1">
    <location>
        <begin position="154"/>
        <end position="175"/>
    </location>
</feature>
<organism evidence="3 4">
    <name type="scientific">Azorhizobium oxalatiphilum</name>
    <dbReference type="NCBI Taxonomy" id="980631"/>
    <lineage>
        <taxon>Bacteria</taxon>
        <taxon>Pseudomonadati</taxon>
        <taxon>Pseudomonadota</taxon>
        <taxon>Alphaproteobacteria</taxon>
        <taxon>Hyphomicrobiales</taxon>
        <taxon>Xanthobacteraceae</taxon>
        <taxon>Azorhizobium</taxon>
    </lineage>
</organism>
<keyword evidence="2" id="KW-1133">Transmembrane helix</keyword>
<keyword evidence="2" id="KW-0812">Transmembrane</keyword>
<keyword evidence="2" id="KW-0472">Membrane</keyword>
<dbReference type="AlphaFoldDB" id="A0A917BL90"/>
<reference evidence="3" key="1">
    <citation type="journal article" date="2014" name="Int. J. Syst. Evol. Microbiol.">
        <title>Complete genome sequence of Corynebacterium casei LMG S-19264T (=DSM 44701T), isolated from a smear-ripened cheese.</title>
        <authorList>
            <consortium name="US DOE Joint Genome Institute (JGI-PGF)"/>
            <person name="Walter F."/>
            <person name="Albersmeier A."/>
            <person name="Kalinowski J."/>
            <person name="Ruckert C."/>
        </authorList>
    </citation>
    <scope>NUCLEOTIDE SEQUENCE</scope>
    <source>
        <strain evidence="3">CCM 7897</strain>
    </source>
</reference>
<name>A0A917BL90_9HYPH</name>
<evidence type="ECO:0000256" key="1">
    <source>
        <dbReference type="SAM" id="MobiDB-lite"/>
    </source>
</evidence>
<dbReference type="RefSeq" id="WP_188575080.1">
    <property type="nucleotide sequence ID" value="NZ_BMCT01000001.1"/>
</dbReference>
<reference evidence="3" key="2">
    <citation type="submission" date="2020-09" db="EMBL/GenBank/DDBJ databases">
        <authorList>
            <person name="Sun Q."/>
            <person name="Sedlacek I."/>
        </authorList>
    </citation>
    <scope>NUCLEOTIDE SEQUENCE</scope>
    <source>
        <strain evidence="3">CCM 7897</strain>
    </source>
</reference>
<accession>A0A917BL90</accession>
<comment type="caution">
    <text evidence="3">The sequence shown here is derived from an EMBL/GenBank/DDBJ whole genome shotgun (WGS) entry which is preliminary data.</text>
</comment>
<evidence type="ECO:0000313" key="4">
    <source>
        <dbReference type="Proteomes" id="UP000606044"/>
    </source>
</evidence>
<sequence length="175" mass="18802">MDSTFRFFIRLFVIPIGLLAAVLTGVAIILFGQWRIGAMPLQDLPPEAWVAVMEALFTGTFLVTFLVCVMWLIGLAGILLAETFAVRAWLFHVTNGALSAFVGAWLFPQVSGEASPPADTFYILASGLAGGLVYWLVAGWSAGFWKPVRTPAPAVQPPPMPAQPRQAPPPLPPGN</sequence>
<protein>
    <recommendedName>
        <fullName evidence="5">Transmembrane protein</fullName>
    </recommendedName>
</protein>
<evidence type="ECO:0008006" key="5">
    <source>
        <dbReference type="Google" id="ProtNLM"/>
    </source>
</evidence>
<feature type="region of interest" description="Disordered" evidence="1">
    <location>
        <begin position="153"/>
        <end position="175"/>
    </location>
</feature>
<feature type="transmembrane region" description="Helical" evidence="2">
    <location>
        <begin position="88"/>
        <end position="108"/>
    </location>
</feature>
<keyword evidence="4" id="KW-1185">Reference proteome</keyword>
<proteinExistence type="predicted"/>
<gene>
    <name evidence="3" type="ORF">GCM10007301_04980</name>
</gene>
<feature type="transmembrane region" description="Helical" evidence="2">
    <location>
        <begin position="56"/>
        <end position="81"/>
    </location>
</feature>
<evidence type="ECO:0000313" key="3">
    <source>
        <dbReference type="EMBL" id="GGF48682.1"/>
    </source>
</evidence>
<feature type="transmembrane region" description="Helical" evidence="2">
    <location>
        <begin position="120"/>
        <end position="140"/>
    </location>
</feature>